<dbReference type="EMBL" id="FNOT01000003">
    <property type="protein sequence ID" value="SDX83542.1"/>
    <property type="molecule type" value="Genomic_DNA"/>
</dbReference>
<feature type="domain" description="Gfo/Idh/MocA-like oxidoreductase N-terminal" evidence="2">
    <location>
        <begin position="8"/>
        <end position="126"/>
    </location>
</feature>
<evidence type="ECO:0000313" key="5">
    <source>
        <dbReference type="Proteomes" id="UP000198921"/>
    </source>
</evidence>
<evidence type="ECO:0000256" key="1">
    <source>
        <dbReference type="ARBA" id="ARBA00023002"/>
    </source>
</evidence>
<dbReference type="InterPro" id="IPR000683">
    <property type="entry name" value="Gfo/Idh/MocA-like_OxRdtase_N"/>
</dbReference>
<accession>A0A1H3EXK7</accession>
<proteinExistence type="predicted"/>
<feature type="domain" description="GFO/IDH/MocA-like oxidoreductase" evidence="3">
    <location>
        <begin position="136"/>
        <end position="253"/>
    </location>
</feature>
<evidence type="ECO:0000259" key="2">
    <source>
        <dbReference type="Pfam" id="PF01408"/>
    </source>
</evidence>
<organism evidence="4 5">
    <name type="scientific">Geodermatophilus africanus</name>
    <dbReference type="NCBI Taxonomy" id="1137993"/>
    <lineage>
        <taxon>Bacteria</taxon>
        <taxon>Bacillati</taxon>
        <taxon>Actinomycetota</taxon>
        <taxon>Actinomycetes</taxon>
        <taxon>Geodermatophilales</taxon>
        <taxon>Geodermatophilaceae</taxon>
        <taxon>Geodermatophilus</taxon>
    </lineage>
</organism>
<evidence type="ECO:0000259" key="3">
    <source>
        <dbReference type="Pfam" id="PF22725"/>
    </source>
</evidence>
<keyword evidence="1" id="KW-0560">Oxidoreductase</keyword>
<dbReference type="Proteomes" id="UP000198921">
    <property type="component" value="Unassembled WGS sequence"/>
</dbReference>
<dbReference type="RefSeq" id="WP_139263498.1">
    <property type="nucleotide sequence ID" value="NZ_FNOT01000003.1"/>
</dbReference>
<keyword evidence="5" id="KW-1185">Reference proteome</keyword>
<dbReference type="Pfam" id="PF01408">
    <property type="entry name" value="GFO_IDH_MocA"/>
    <property type="match status" value="1"/>
</dbReference>
<protein>
    <submittedName>
        <fullName evidence="4">1,5-anhydro-D-fructose reductase (1,5-anhydro-D-mannitol-forming)</fullName>
    </submittedName>
</protein>
<dbReference type="InterPro" id="IPR036291">
    <property type="entry name" value="NAD(P)-bd_dom_sf"/>
</dbReference>
<dbReference type="InterPro" id="IPR050463">
    <property type="entry name" value="Gfo/Idh/MocA_oxidrdct_glycsds"/>
</dbReference>
<sequence length="334" mass="34826">MTDAHRIGWGIVGLGRIADSEIAPAIGAADNSTLVGVVSRDAGRARDFAARHGAAAAHDDYAALLADPAVDAVYIATPNGLHAEQVVAAAAAGKHVLCDKPLATSVPDAERAVAACREAGVRLGITFQTRRHEGMQDVRNLLAAERIGDVRLVQVELGPGRMLPKSWRTDPGLAGAGVMNNMGVHAYDLLRYLLGAEVVEATAVVDVEPGFQVDTLALAVLRFDNGALAYVNANQSLPNPQQDLSVYGTEGTVLGRNVTRPNLTGTLTVLGRDGTSERSVSSAGAFVATVSAFADSVLRGEEPSPSGVDGLRSVELTTALARSAQERRTIPLGR</sequence>
<dbReference type="GO" id="GO:0016491">
    <property type="term" value="F:oxidoreductase activity"/>
    <property type="evidence" value="ECO:0007669"/>
    <property type="project" value="UniProtKB-KW"/>
</dbReference>
<dbReference type="STRING" id="1137993.SAMN05660209_01414"/>
<evidence type="ECO:0000313" key="4">
    <source>
        <dbReference type="EMBL" id="SDX83542.1"/>
    </source>
</evidence>
<dbReference type="PANTHER" id="PTHR43818">
    <property type="entry name" value="BCDNA.GH03377"/>
    <property type="match status" value="1"/>
</dbReference>
<dbReference type="OrthoDB" id="9792085at2"/>
<gene>
    <name evidence="4" type="ORF">SAMN05660209_01414</name>
</gene>
<dbReference type="AlphaFoldDB" id="A0A1H3EXK7"/>
<dbReference type="SUPFAM" id="SSF55347">
    <property type="entry name" value="Glyceraldehyde-3-phosphate dehydrogenase-like, C-terminal domain"/>
    <property type="match status" value="1"/>
</dbReference>
<dbReference type="Pfam" id="PF22725">
    <property type="entry name" value="GFO_IDH_MocA_C3"/>
    <property type="match status" value="1"/>
</dbReference>
<dbReference type="Gene3D" id="3.30.360.10">
    <property type="entry name" value="Dihydrodipicolinate Reductase, domain 2"/>
    <property type="match status" value="1"/>
</dbReference>
<dbReference type="PANTHER" id="PTHR43818:SF11">
    <property type="entry name" value="BCDNA.GH03377"/>
    <property type="match status" value="1"/>
</dbReference>
<dbReference type="SUPFAM" id="SSF51735">
    <property type="entry name" value="NAD(P)-binding Rossmann-fold domains"/>
    <property type="match status" value="1"/>
</dbReference>
<dbReference type="InterPro" id="IPR055170">
    <property type="entry name" value="GFO_IDH_MocA-like_dom"/>
</dbReference>
<dbReference type="GO" id="GO:0000166">
    <property type="term" value="F:nucleotide binding"/>
    <property type="evidence" value="ECO:0007669"/>
    <property type="project" value="InterPro"/>
</dbReference>
<reference evidence="5" key="1">
    <citation type="submission" date="2016-10" db="EMBL/GenBank/DDBJ databases">
        <authorList>
            <person name="Varghese N."/>
            <person name="Submissions S."/>
        </authorList>
    </citation>
    <scope>NUCLEOTIDE SEQUENCE [LARGE SCALE GENOMIC DNA]</scope>
    <source>
        <strain evidence="5">DSM 45422</strain>
    </source>
</reference>
<dbReference type="Gene3D" id="3.40.50.720">
    <property type="entry name" value="NAD(P)-binding Rossmann-like Domain"/>
    <property type="match status" value="1"/>
</dbReference>
<name>A0A1H3EXK7_9ACTN</name>